<dbReference type="PROSITE" id="PS50026">
    <property type="entry name" value="EGF_3"/>
    <property type="match status" value="2"/>
</dbReference>
<evidence type="ECO:0000256" key="1">
    <source>
        <dbReference type="ARBA" id="ARBA00022536"/>
    </source>
</evidence>
<dbReference type="Pfam" id="PF02210">
    <property type="entry name" value="Laminin_G_2"/>
    <property type="match status" value="1"/>
</dbReference>
<dbReference type="EMBL" id="HBUF01286717">
    <property type="protein sequence ID" value="CAG6688402.1"/>
    <property type="molecule type" value="Transcribed_RNA"/>
</dbReference>
<proteinExistence type="predicted"/>
<dbReference type="SMART" id="SM00282">
    <property type="entry name" value="LamG"/>
    <property type="match status" value="1"/>
</dbReference>
<dbReference type="SUPFAM" id="SSF49899">
    <property type="entry name" value="Concanavalin A-like lectins/glucanases"/>
    <property type="match status" value="1"/>
</dbReference>
<evidence type="ECO:0000256" key="2">
    <source>
        <dbReference type="ARBA" id="ARBA00022729"/>
    </source>
</evidence>
<keyword evidence="4 5" id="KW-1015">Disulfide bond</keyword>
<keyword evidence="3" id="KW-0677">Repeat</keyword>
<dbReference type="Pfam" id="PF00008">
    <property type="entry name" value="EGF"/>
    <property type="match status" value="2"/>
</dbReference>
<dbReference type="PROSITE" id="PS01186">
    <property type="entry name" value="EGF_2"/>
    <property type="match status" value="1"/>
</dbReference>
<dbReference type="AlphaFoldDB" id="A0A8D8TLU0"/>
<sequence length="500" mass="54072">MDTTRPRVTTELGGDEATEVTDIDNNQQTIGLSTVKESEISTTPSSITTVFGEIDVETTTQQPKVEENEIPSDEVTTENEKETTITPIMFGTDTTHDTTRTPTVTSAKTSIPEKPTVFTPLNTTIKFTTLHPASQRNDTSDMNTAVTTSSTPTTSKVTRPFGTRPSSPPKVSSTTTTRVYPPSPEVEDTFTIAAPDYSTTDTIDSELEPDKTTLTPAEDVNKVTVKTPTASTKKTETTFMTESFPSTTEMPDCTKIPCLNGGTCFFSKQGPKCACKLGWEGALCEDVQGIRTPAFTGRSYLTHGLNSTSGVVLGLGVRTLAPTGLIFYAQVSSNIYMSLYLEDGLLKFQFSCGVQTMLFSEVQIRVNNGFDINILAMVELVPLLNTSLHCVASLRINNTLVMSGEQVAMNHRRDDFNSGLYLGGIPTQVMHMINSPVTTGMTGCVSSLQIDGEERQVYKDAVDEKEVTECSSLACLSNPCFGSATCVEFGDTYNCHCPSG</sequence>
<feature type="compositionally biased region" description="Acidic residues" evidence="6">
    <location>
        <begin position="68"/>
        <end position="77"/>
    </location>
</feature>
<evidence type="ECO:0000256" key="3">
    <source>
        <dbReference type="ARBA" id="ARBA00022737"/>
    </source>
</evidence>
<comment type="caution">
    <text evidence="5">Lacks conserved residue(s) required for the propagation of feature annotation.</text>
</comment>
<feature type="compositionally biased region" description="Polar residues" evidence="6">
    <location>
        <begin position="133"/>
        <end position="143"/>
    </location>
</feature>
<dbReference type="CDD" id="cd00054">
    <property type="entry name" value="EGF_CA"/>
    <property type="match status" value="2"/>
</dbReference>
<dbReference type="InterPro" id="IPR013320">
    <property type="entry name" value="ConA-like_dom_sf"/>
</dbReference>
<accession>A0A8D8TLU0</accession>
<keyword evidence="2" id="KW-0732">Signal</keyword>
<dbReference type="InterPro" id="IPR000742">
    <property type="entry name" value="EGF"/>
</dbReference>
<dbReference type="CDD" id="cd00110">
    <property type="entry name" value="LamG"/>
    <property type="match status" value="1"/>
</dbReference>
<keyword evidence="1 5" id="KW-0245">EGF-like domain</keyword>
<evidence type="ECO:0000259" key="7">
    <source>
        <dbReference type="PROSITE" id="PS50025"/>
    </source>
</evidence>
<dbReference type="SMART" id="SM00181">
    <property type="entry name" value="EGF"/>
    <property type="match status" value="1"/>
</dbReference>
<evidence type="ECO:0000256" key="5">
    <source>
        <dbReference type="PROSITE-ProRule" id="PRU00076"/>
    </source>
</evidence>
<dbReference type="PROSITE" id="PS50025">
    <property type="entry name" value="LAM_G_DOMAIN"/>
    <property type="match status" value="1"/>
</dbReference>
<feature type="domain" description="Laminin G" evidence="7">
    <location>
        <begin position="292"/>
        <end position="475"/>
    </location>
</feature>
<name>A0A8D8TLU0_9HEMI</name>
<feature type="disulfide bond" evidence="5">
    <location>
        <begin position="275"/>
        <end position="284"/>
    </location>
</feature>
<dbReference type="GO" id="GO:0005112">
    <property type="term" value="F:Notch binding"/>
    <property type="evidence" value="ECO:0007669"/>
    <property type="project" value="TreeGrafter"/>
</dbReference>
<feature type="domain" description="EGF-like" evidence="8">
    <location>
        <begin position="471"/>
        <end position="500"/>
    </location>
</feature>
<dbReference type="Gene3D" id="2.60.120.200">
    <property type="match status" value="1"/>
</dbReference>
<dbReference type="PANTHER" id="PTHR12916">
    <property type="entry name" value="CYTOCHROME C OXIDASE POLYPEPTIDE VIC-2"/>
    <property type="match status" value="1"/>
</dbReference>
<dbReference type="GO" id="GO:0007219">
    <property type="term" value="P:Notch signaling pathway"/>
    <property type="evidence" value="ECO:0007669"/>
    <property type="project" value="TreeGrafter"/>
</dbReference>
<evidence type="ECO:0000259" key="8">
    <source>
        <dbReference type="PROSITE" id="PS50026"/>
    </source>
</evidence>
<dbReference type="InterPro" id="IPR001791">
    <property type="entry name" value="Laminin_G"/>
</dbReference>
<evidence type="ECO:0000256" key="6">
    <source>
        <dbReference type="SAM" id="MobiDB-lite"/>
    </source>
</evidence>
<evidence type="ECO:0000256" key="4">
    <source>
        <dbReference type="ARBA" id="ARBA00023157"/>
    </source>
</evidence>
<organism evidence="9">
    <name type="scientific">Cacopsylla melanoneura</name>
    <dbReference type="NCBI Taxonomy" id="428564"/>
    <lineage>
        <taxon>Eukaryota</taxon>
        <taxon>Metazoa</taxon>
        <taxon>Ecdysozoa</taxon>
        <taxon>Arthropoda</taxon>
        <taxon>Hexapoda</taxon>
        <taxon>Insecta</taxon>
        <taxon>Pterygota</taxon>
        <taxon>Neoptera</taxon>
        <taxon>Paraneoptera</taxon>
        <taxon>Hemiptera</taxon>
        <taxon>Sternorrhyncha</taxon>
        <taxon>Psylloidea</taxon>
        <taxon>Psyllidae</taxon>
        <taxon>Psyllinae</taxon>
        <taxon>Cacopsylla</taxon>
    </lineage>
</organism>
<dbReference type="Gene3D" id="2.10.25.10">
    <property type="entry name" value="Laminin"/>
    <property type="match status" value="1"/>
</dbReference>
<feature type="region of interest" description="Disordered" evidence="6">
    <location>
        <begin position="59"/>
        <end position="117"/>
    </location>
</feature>
<feature type="compositionally biased region" description="Low complexity" evidence="6">
    <location>
        <begin position="144"/>
        <end position="179"/>
    </location>
</feature>
<reference evidence="9" key="1">
    <citation type="submission" date="2021-05" db="EMBL/GenBank/DDBJ databases">
        <authorList>
            <person name="Alioto T."/>
            <person name="Alioto T."/>
            <person name="Gomez Garrido J."/>
        </authorList>
    </citation>
    <scope>NUCLEOTIDE SEQUENCE</scope>
</reference>
<feature type="region of interest" description="Disordered" evidence="6">
    <location>
        <begin position="133"/>
        <end position="218"/>
    </location>
</feature>
<feature type="domain" description="EGF-like" evidence="8">
    <location>
        <begin position="249"/>
        <end position="285"/>
    </location>
</feature>
<protein>
    <submittedName>
        <fullName evidence="9">Protein eyes shut</fullName>
    </submittedName>
</protein>
<dbReference type="PROSITE" id="PS00022">
    <property type="entry name" value="EGF_1"/>
    <property type="match status" value="1"/>
</dbReference>
<evidence type="ECO:0000313" key="9">
    <source>
        <dbReference type="EMBL" id="CAG6688402.1"/>
    </source>
</evidence>
<dbReference type="PANTHER" id="PTHR12916:SF4">
    <property type="entry name" value="UNINFLATABLE, ISOFORM C"/>
    <property type="match status" value="1"/>
</dbReference>